<evidence type="ECO:0000313" key="7">
    <source>
        <dbReference type="EMBL" id="RXG28397.1"/>
    </source>
</evidence>
<dbReference type="EMBL" id="QOVL01000011">
    <property type="protein sequence ID" value="RXG28397.1"/>
    <property type="molecule type" value="Genomic_DNA"/>
</dbReference>
<evidence type="ECO:0000256" key="3">
    <source>
        <dbReference type="ARBA" id="ARBA00022729"/>
    </source>
</evidence>
<dbReference type="GO" id="GO:0004674">
    <property type="term" value="F:protein serine/threonine kinase activity"/>
    <property type="evidence" value="ECO:0007669"/>
    <property type="project" value="TreeGrafter"/>
</dbReference>
<dbReference type="PROSITE" id="PS50234">
    <property type="entry name" value="VWFA"/>
    <property type="match status" value="1"/>
</dbReference>
<dbReference type="Pfam" id="PF25106">
    <property type="entry name" value="VWA_4"/>
    <property type="match status" value="1"/>
</dbReference>
<organism evidence="7 8">
    <name type="scientific">Leeuwenhoekiella marinoflava</name>
    <dbReference type="NCBI Taxonomy" id="988"/>
    <lineage>
        <taxon>Bacteria</taxon>
        <taxon>Pseudomonadati</taxon>
        <taxon>Bacteroidota</taxon>
        <taxon>Flavobacteriia</taxon>
        <taxon>Flavobacteriales</taxon>
        <taxon>Flavobacteriaceae</taxon>
        <taxon>Leeuwenhoekiella</taxon>
    </lineage>
</organism>
<protein>
    <submittedName>
        <fullName evidence="7">von Willebrand factor type A domain-containing protein</fullName>
    </submittedName>
</protein>
<proteinExistence type="predicted"/>
<evidence type="ECO:0000313" key="8">
    <source>
        <dbReference type="Proteomes" id="UP000290608"/>
    </source>
</evidence>
<dbReference type="Gene3D" id="3.40.50.410">
    <property type="entry name" value="von Willebrand factor, type A domain"/>
    <property type="match status" value="1"/>
</dbReference>
<dbReference type="RefSeq" id="WP_073099786.1">
    <property type="nucleotide sequence ID" value="NZ_QOVL01000011.1"/>
</dbReference>
<evidence type="ECO:0000256" key="4">
    <source>
        <dbReference type="SAM" id="MobiDB-lite"/>
    </source>
</evidence>
<dbReference type="Proteomes" id="UP000290608">
    <property type="component" value="Unassembled WGS sequence"/>
</dbReference>
<dbReference type="PANTHER" id="PTHR47763">
    <property type="entry name" value="ALPHA-PROTEIN KINASE VWKA"/>
    <property type="match status" value="1"/>
</dbReference>
<feature type="domain" description="VWFA" evidence="6">
    <location>
        <begin position="189"/>
        <end position="384"/>
    </location>
</feature>
<dbReference type="SUPFAM" id="SSF53300">
    <property type="entry name" value="vWA-like"/>
    <property type="match status" value="1"/>
</dbReference>
<dbReference type="AlphaFoldDB" id="A0A4Q0PKA1"/>
<feature type="region of interest" description="Disordered" evidence="4">
    <location>
        <begin position="30"/>
        <end position="53"/>
    </location>
</feature>
<dbReference type="InterPro" id="IPR036465">
    <property type="entry name" value="vWFA_dom_sf"/>
</dbReference>
<keyword evidence="3 5" id="KW-0732">Signal</keyword>
<feature type="compositionally biased region" description="Gly residues" evidence="4">
    <location>
        <begin position="42"/>
        <end position="51"/>
    </location>
</feature>
<evidence type="ECO:0000259" key="6">
    <source>
        <dbReference type="PROSITE" id="PS50234"/>
    </source>
</evidence>
<dbReference type="InterPro" id="IPR056861">
    <property type="entry name" value="HMCN1-like_VWA"/>
</dbReference>
<dbReference type="STRING" id="1122159.SAMN02745246_02689"/>
<reference evidence="7 8" key="1">
    <citation type="submission" date="2018-07" db="EMBL/GenBank/DDBJ databases">
        <title>Leeuwenhoekiella genomics.</title>
        <authorList>
            <person name="Tahon G."/>
            <person name="Willems A."/>
        </authorList>
    </citation>
    <scope>NUCLEOTIDE SEQUENCE [LARGE SCALE GENOMIC DNA]</scope>
    <source>
        <strain evidence="7 8">LMG 1345</strain>
    </source>
</reference>
<dbReference type="PROSITE" id="PS51257">
    <property type="entry name" value="PROKAR_LIPOPROTEIN"/>
    <property type="match status" value="1"/>
</dbReference>
<name>A0A4Q0PKA1_9FLAO</name>
<comment type="caution">
    <text evidence="7">The sequence shown here is derived from an EMBL/GenBank/DDBJ whole genome shotgun (WGS) entry which is preliminary data.</text>
</comment>
<keyword evidence="2" id="KW-0964">Secreted</keyword>
<accession>A0A4Q0PKA1</accession>
<dbReference type="GO" id="GO:0005737">
    <property type="term" value="C:cytoplasm"/>
    <property type="evidence" value="ECO:0007669"/>
    <property type="project" value="TreeGrafter"/>
</dbReference>
<dbReference type="InterPro" id="IPR002035">
    <property type="entry name" value="VWF_A"/>
</dbReference>
<dbReference type="CDD" id="cd00198">
    <property type="entry name" value="vWFA"/>
    <property type="match status" value="1"/>
</dbReference>
<gene>
    <name evidence="7" type="ORF">DSL99_2398</name>
</gene>
<dbReference type="InterPro" id="IPR052969">
    <property type="entry name" value="Thr-specific_kinase-like"/>
</dbReference>
<evidence type="ECO:0000256" key="5">
    <source>
        <dbReference type="SAM" id="SignalP"/>
    </source>
</evidence>
<evidence type="ECO:0000256" key="1">
    <source>
        <dbReference type="ARBA" id="ARBA00004613"/>
    </source>
</evidence>
<sequence length="394" mass="43599">MKKSYAFLILLFFALFLSCTEDAALPEEDELSNGAFSSESGGSAGAGGSGNGDSDNAGIITAGEWNDLQNWSFWQNLLNQEVADQLTTNWEFNTANRFSFELKDENNLPVVDAVLTIKKGTDVVWAAKTDNLGTAELWIDLKSDKQKTTEITNYSFYLGDQKLSNVKSYSEEINTIKINNSAPVYSNVDLCFIVDATGSMSDEMDFLKDDLKQVIQKVKAANSNLQISTGTVFYRDVDDEYLVKKSDFTLNLENTLTYINAQTADGGGDFPEAVHTALKTSIDDLQWATTAKTRIAFLLLDAPPHDEAQVMDDLHESIKKAAQKGIKIIPIVASGINKKTEFLMRNFSITTNGTYVFITNDSGVGDDHLEPTIGDYEVEILQELLIRLIKKYTS</sequence>
<comment type="subcellular location">
    <subcellularLocation>
        <location evidence="1">Secreted</location>
    </subcellularLocation>
</comment>
<feature type="signal peptide" evidence="5">
    <location>
        <begin position="1"/>
        <end position="23"/>
    </location>
</feature>
<feature type="chain" id="PRO_5020783696" evidence="5">
    <location>
        <begin position="24"/>
        <end position="394"/>
    </location>
</feature>
<feature type="compositionally biased region" description="Low complexity" evidence="4">
    <location>
        <begin position="32"/>
        <end position="41"/>
    </location>
</feature>
<dbReference type="PANTHER" id="PTHR47763:SF1">
    <property type="entry name" value="DUF659 DOMAIN-CONTAINING PROTEIN"/>
    <property type="match status" value="1"/>
</dbReference>
<evidence type="ECO:0000256" key="2">
    <source>
        <dbReference type="ARBA" id="ARBA00022525"/>
    </source>
</evidence>